<protein>
    <submittedName>
        <fullName evidence="4">Amidase family protein</fullName>
    </submittedName>
</protein>
<feature type="domain" description="Scytalone dehydratase-like protein Arp1 N-terminal" evidence="3">
    <location>
        <begin position="54"/>
        <end position="185"/>
    </location>
</feature>
<feature type="signal peptide" evidence="1">
    <location>
        <begin position="1"/>
        <end position="19"/>
    </location>
</feature>
<dbReference type="PANTHER" id="PTHR46310:SF7">
    <property type="entry name" value="AMIDASE 1"/>
    <property type="match status" value="1"/>
</dbReference>
<dbReference type="OrthoDB" id="5423360at2759"/>
<organism evidence="4 5">
    <name type="scientific">Calocera cornea HHB12733</name>
    <dbReference type="NCBI Taxonomy" id="1353952"/>
    <lineage>
        <taxon>Eukaryota</taxon>
        <taxon>Fungi</taxon>
        <taxon>Dikarya</taxon>
        <taxon>Basidiomycota</taxon>
        <taxon>Agaricomycotina</taxon>
        <taxon>Dacrymycetes</taxon>
        <taxon>Dacrymycetales</taxon>
        <taxon>Dacrymycetaceae</taxon>
        <taxon>Calocera</taxon>
    </lineage>
</organism>
<evidence type="ECO:0000256" key="1">
    <source>
        <dbReference type="SAM" id="SignalP"/>
    </source>
</evidence>
<dbReference type="PANTHER" id="PTHR46310">
    <property type="entry name" value="AMIDASE 1"/>
    <property type="match status" value="1"/>
</dbReference>
<dbReference type="SUPFAM" id="SSF75304">
    <property type="entry name" value="Amidase signature (AS) enzymes"/>
    <property type="match status" value="1"/>
</dbReference>
<accession>A0A165KBJ0</accession>
<evidence type="ECO:0000313" key="4">
    <source>
        <dbReference type="EMBL" id="KZT62925.1"/>
    </source>
</evidence>
<proteinExistence type="predicted"/>
<sequence length="682" mass="73527">MAVLKRAVAAAALAGLASAAPLVKKGDFEFITTVPYGDTIFSVGDISYLASTSTPVLSAASTHSLTTGSIVPFTVITTGDCYVSADFVSSTVQSFTEWDDVYSAGFLEGVYISSNCTGATIDPAVFTWAESANVTSLFLSSEFGSVDTGKTSYTVSSIYQATPIECGPYAVAISEGGAASFSLVYRLYQDHQRTFIMGVYPARDAIASFKGLPQYLTKFQDEMIPVPSRIYSWSDSRPLAGLRVAIKDLYDLNGVQTSGGSRSWATITPPANITAPAIQQIINQGGQIIGKFKTAQFASGADPWDWVDTQYPFNPRGDGYLTCSASSSGGGCSVAAYDWIDHAIGTDTGSSMRRPASVSGTYGNRPSQGMMSLEHVLPLGAAQDTSGVFARSPKAWQHFAKAYYAPDLHQDPSINGLEPLVINDTYVWPKKVYFPVDYLPVRNPAADALVQQFVANLTALGIERVNMNFTQAMIAAPPTVSNMSIWNGASSVLNGRTAWEEIGKPLTTAWAQMFDGRYPPLDPAHRNWHNFNEASVTLDKYNASLLIKRAFSDWMNYDFLGADADSCSEALWLYDIGTGGLPSYREEDLITAAGANATLLSYRPPTAKTTGASICSFAGCPDFTVQLGQVPYFSNVTFHTEMVPVAINVVARRGCDFMLFNLFAEMESRGMLSPVKTGRTPF</sequence>
<evidence type="ECO:0000313" key="5">
    <source>
        <dbReference type="Proteomes" id="UP000076842"/>
    </source>
</evidence>
<name>A0A165KBJ0_9BASI</name>
<feature type="chain" id="PRO_5007860685" evidence="1">
    <location>
        <begin position="20"/>
        <end position="682"/>
    </location>
</feature>
<dbReference type="Proteomes" id="UP000076842">
    <property type="component" value="Unassembled WGS sequence"/>
</dbReference>
<gene>
    <name evidence="4" type="ORF">CALCODRAFT_489461</name>
</gene>
<feature type="domain" description="Amidase" evidence="2">
    <location>
        <begin position="236"/>
        <end position="493"/>
    </location>
</feature>
<dbReference type="InterPro" id="IPR058329">
    <property type="entry name" value="Arp1_N"/>
</dbReference>
<dbReference type="AlphaFoldDB" id="A0A165KBJ0"/>
<dbReference type="STRING" id="1353952.A0A165KBJ0"/>
<keyword evidence="1" id="KW-0732">Signal</keyword>
<dbReference type="Pfam" id="PF26053">
    <property type="entry name" value="DUF8016"/>
    <property type="match status" value="1"/>
</dbReference>
<dbReference type="Gene3D" id="3.90.1300.10">
    <property type="entry name" value="Amidase signature (AS) domain"/>
    <property type="match status" value="1"/>
</dbReference>
<evidence type="ECO:0000259" key="3">
    <source>
        <dbReference type="Pfam" id="PF26053"/>
    </source>
</evidence>
<evidence type="ECO:0000259" key="2">
    <source>
        <dbReference type="Pfam" id="PF01425"/>
    </source>
</evidence>
<dbReference type="InterPro" id="IPR036928">
    <property type="entry name" value="AS_sf"/>
</dbReference>
<dbReference type="InterPro" id="IPR023631">
    <property type="entry name" value="Amidase_dom"/>
</dbReference>
<keyword evidence="5" id="KW-1185">Reference proteome</keyword>
<dbReference type="EMBL" id="KV423914">
    <property type="protein sequence ID" value="KZT62925.1"/>
    <property type="molecule type" value="Genomic_DNA"/>
</dbReference>
<dbReference type="InParanoid" id="A0A165KBJ0"/>
<dbReference type="Pfam" id="PF01425">
    <property type="entry name" value="Amidase"/>
    <property type="match status" value="1"/>
</dbReference>
<reference evidence="4 5" key="1">
    <citation type="journal article" date="2016" name="Mol. Biol. Evol.">
        <title>Comparative Genomics of Early-Diverging Mushroom-Forming Fungi Provides Insights into the Origins of Lignocellulose Decay Capabilities.</title>
        <authorList>
            <person name="Nagy L.G."/>
            <person name="Riley R."/>
            <person name="Tritt A."/>
            <person name="Adam C."/>
            <person name="Daum C."/>
            <person name="Floudas D."/>
            <person name="Sun H."/>
            <person name="Yadav J.S."/>
            <person name="Pangilinan J."/>
            <person name="Larsson K.H."/>
            <person name="Matsuura K."/>
            <person name="Barry K."/>
            <person name="Labutti K."/>
            <person name="Kuo R."/>
            <person name="Ohm R.A."/>
            <person name="Bhattacharya S.S."/>
            <person name="Shirouzu T."/>
            <person name="Yoshinaga Y."/>
            <person name="Martin F.M."/>
            <person name="Grigoriev I.V."/>
            <person name="Hibbett D.S."/>
        </authorList>
    </citation>
    <scope>NUCLEOTIDE SEQUENCE [LARGE SCALE GENOMIC DNA]</scope>
    <source>
        <strain evidence="4 5">HHB12733</strain>
    </source>
</reference>